<feature type="region of interest" description="Disordered" evidence="9">
    <location>
        <begin position="115"/>
        <end position="167"/>
    </location>
</feature>
<evidence type="ECO:0000256" key="9">
    <source>
        <dbReference type="SAM" id="MobiDB-lite"/>
    </source>
</evidence>
<feature type="compositionally biased region" description="Low complexity" evidence="9">
    <location>
        <begin position="660"/>
        <end position="671"/>
    </location>
</feature>
<dbReference type="FunFam" id="3.30.160.60:FF:000446">
    <property type="entry name" value="Zinc finger protein"/>
    <property type="match status" value="3"/>
</dbReference>
<evidence type="ECO:0000313" key="11">
    <source>
        <dbReference type="EMBL" id="OWF39115.1"/>
    </source>
</evidence>
<evidence type="ECO:0000256" key="2">
    <source>
        <dbReference type="ARBA" id="ARBA00022723"/>
    </source>
</evidence>
<dbReference type="FunFam" id="3.30.160.60:FF:002343">
    <property type="entry name" value="Zinc finger protein 33A"/>
    <property type="match status" value="1"/>
</dbReference>
<feature type="compositionally biased region" description="Polar residues" evidence="9">
    <location>
        <begin position="1283"/>
        <end position="1298"/>
    </location>
</feature>
<keyword evidence="4 8" id="KW-0863">Zinc-finger</keyword>
<dbReference type="PANTHER" id="PTHR16515">
    <property type="entry name" value="PR DOMAIN ZINC FINGER PROTEIN"/>
    <property type="match status" value="1"/>
</dbReference>
<dbReference type="Proteomes" id="UP000242188">
    <property type="component" value="Unassembled WGS sequence"/>
</dbReference>
<evidence type="ECO:0000259" key="10">
    <source>
        <dbReference type="PROSITE" id="PS50157"/>
    </source>
</evidence>
<evidence type="ECO:0000256" key="3">
    <source>
        <dbReference type="ARBA" id="ARBA00022737"/>
    </source>
</evidence>
<dbReference type="PROSITE" id="PS00028">
    <property type="entry name" value="ZINC_FINGER_C2H2_1"/>
    <property type="match status" value="9"/>
</dbReference>
<evidence type="ECO:0000256" key="5">
    <source>
        <dbReference type="ARBA" id="ARBA00022833"/>
    </source>
</evidence>
<feature type="compositionally biased region" description="Polar residues" evidence="9">
    <location>
        <begin position="1042"/>
        <end position="1054"/>
    </location>
</feature>
<feature type="compositionally biased region" description="Polar residues" evidence="9">
    <location>
        <begin position="1120"/>
        <end position="1140"/>
    </location>
</feature>
<feature type="region of interest" description="Disordered" evidence="9">
    <location>
        <begin position="1238"/>
        <end position="1257"/>
    </location>
</feature>
<feature type="compositionally biased region" description="Low complexity" evidence="9">
    <location>
        <begin position="1055"/>
        <end position="1069"/>
    </location>
</feature>
<accession>A0A210PRI8</accession>
<dbReference type="FunFam" id="3.30.160.60:FF:000202">
    <property type="entry name" value="Zinc finger protein 574"/>
    <property type="match status" value="1"/>
</dbReference>
<feature type="domain" description="C2H2-type" evidence="10">
    <location>
        <begin position="432"/>
        <end position="460"/>
    </location>
</feature>
<feature type="compositionally biased region" description="Polar residues" evidence="9">
    <location>
        <begin position="650"/>
        <end position="659"/>
    </location>
</feature>
<feature type="region of interest" description="Disordered" evidence="9">
    <location>
        <begin position="647"/>
        <end position="711"/>
    </location>
</feature>
<sequence length="1321" mass="148050">MEASIKRTSLVGDIGLREEEVSSDTENRNDNDVFHCGKCELQFQCSYQLHHHIAYTHAGITMDTAERLPNPYPVEPLALNLKHSNRVDSPIVNKSREPSPLSKPFRKSLQSVALDLSKPPSNSGEALDLSTTKLPSFREGEVTTYRSHQGEATPSNDQSHSFDQTTFGKRCNSDLGKAAADDMVKSGQFLVDNSSEADNLMSGHNSEGEDENHLVIDCSSSTNNFSNEEINYEPSHKDSLESNILTKSQFQFPYGKRKYHMPDNGGQDHGNRQGQHHPIQSHGQQSDNQGQVLSPQNQSQGHLLQSEGQGLSAGADAGRFNGLSFPFSLQQHLMMMNGSGASPPNPNYNVMPSDMQQSLMSFQQQLSPFMQGKPGPVKAAKVSRRSRVKATDLQVDKNKTVVEIYECKVCNRKFSQVGNFHNHMKLHSTKVCVCGICKVEFLDSYELQRHMRKTHTGDMPYKCEQCDREFSQYNNLRRHLRVHNGKSYKCHICGRTFNEVFYLEMHIGSHTGERTYSCGVCSLSFSDNAELQRHVQTHSAAELHTCEVCGKSFSKACVLRQHKKMHSGLRPFKCDICDKAFIHRHHLKIHSRMHSTDKPYRCKICGKDFAQTSHLYKHVRQHAQNTGEEESDVRTQVDIQALYPGLCQGSRGTPSPLTTSGVSDLSQSSGSPINSPVMEGECHDDPSPGENDLPLKSQLSDNEDENGCNDLNVSSAGKFKAVLPDMTMATVGCEDTYKFDDGIGLGHNMNEDEEDLMDQPLEDIKRREESTASDTMESDFDTESGELSPLANEGQHDYRKFDIAKRLVTTVANHANRAEFPYQDKVSSAEHPVERNKSDCEDFSERIKKECSQMSQSMDDIKSDVTLDQKMTINPDTEDNMGNIRMKSETTEGKKRQEKNGQTVKQRYSIEHLLKNPNEQEVFDNGGKEREPFERNFIKGKIGSELHPMTGPRVGMTTDLHHTGVSKHSSITEFHFKNTASLHRKESSQHPLHNGSCVNSTQNPAMSVFDIHLSSNSYDLHQNSLRQGQGHLDQHSARLSESISPMSSDHLSTASSLETEMSRSRSSSLESEDKRSRSYKMKCELIGHGNTREEDVTSSTDDHTVSNSNVSSGEQREDNSSPYNMQSSKDFVSREVSQYPTEGGLSSDRSSTHAKPKQKRRRRQNVNKVIPPEQNYLPLVPNLGIDPQQMYLLQLHQMQMAMAASMAAGAHMYPFSGSRVMPGGNFDTSTAYSPEISHHQHFNRDRSRSQSPQVPRSHNLHRLSQEGLLHSPSISPRNKDVSHSGSPKSSNLTPSDKVTSSREEMMRFMMLKQEMASNGHS</sequence>
<dbReference type="PANTHER" id="PTHR16515:SF2">
    <property type="entry name" value="PR DOMAIN ZINC FINGER PROTEIN 4"/>
    <property type="match status" value="1"/>
</dbReference>
<dbReference type="GO" id="GO:0008270">
    <property type="term" value="F:zinc ion binding"/>
    <property type="evidence" value="ECO:0007669"/>
    <property type="project" value="UniProtKB-KW"/>
</dbReference>
<protein>
    <submittedName>
        <fullName evidence="11">Zinc finger protein 34</fullName>
    </submittedName>
</protein>
<feature type="compositionally biased region" description="Polar residues" evidence="9">
    <location>
        <begin position="119"/>
        <end position="134"/>
    </location>
</feature>
<comment type="caution">
    <text evidence="11">The sequence shown here is derived from an EMBL/GenBank/DDBJ whole genome shotgun (WGS) entry which is preliminary data.</text>
</comment>
<dbReference type="FunFam" id="3.30.160.60:FF:001049">
    <property type="entry name" value="zinc finger protein 319"/>
    <property type="match status" value="1"/>
</dbReference>
<feature type="compositionally biased region" description="Basic and acidic residues" evidence="9">
    <location>
        <begin position="1071"/>
        <end position="1104"/>
    </location>
</feature>
<feature type="compositionally biased region" description="Polar residues" evidence="9">
    <location>
        <begin position="218"/>
        <end position="229"/>
    </location>
</feature>
<dbReference type="SUPFAM" id="SSF57667">
    <property type="entry name" value="beta-beta-alpha zinc fingers"/>
    <property type="match status" value="5"/>
</dbReference>
<dbReference type="OrthoDB" id="6077919at2759"/>
<feature type="compositionally biased region" description="Basic residues" evidence="9">
    <location>
        <begin position="1152"/>
        <end position="1165"/>
    </location>
</feature>
<keyword evidence="3" id="KW-0677">Repeat</keyword>
<dbReference type="InterPro" id="IPR036236">
    <property type="entry name" value="Znf_C2H2_sf"/>
</dbReference>
<dbReference type="CDD" id="cd15489">
    <property type="entry name" value="PHD_SF"/>
    <property type="match status" value="1"/>
</dbReference>
<name>A0A210PRI8_MIZYE</name>
<dbReference type="EMBL" id="NEDP02005543">
    <property type="protein sequence ID" value="OWF39115.1"/>
    <property type="molecule type" value="Genomic_DNA"/>
</dbReference>
<dbReference type="SMART" id="SM00355">
    <property type="entry name" value="ZnF_C2H2"/>
    <property type="match status" value="9"/>
</dbReference>
<feature type="domain" description="C2H2-type" evidence="10">
    <location>
        <begin position="572"/>
        <end position="599"/>
    </location>
</feature>
<evidence type="ECO:0000256" key="4">
    <source>
        <dbReference type="ARBA" id="ARBA00022771"/>
    </source>
</evidence>
<evidence type="ECO:0000256" key="1">
    <source>
        <dbReference type="ARBA" id="ARBA00004123"/>
    </source>
</evidence>
<feature type="region of interest" description="Disordered" evidence="9">
    <location>
        <begin position="218"/>
        <end position="243"/>
    </location>
</feature>
<feature type="compositionally biased region" description="Basic and acidic residues" evidence="9">
    <location>
        <begin position="1238"/>
        <end position="1248"/>
    </location>
</feature>
<feature type="domain" description="C2H2-type" evidence="10">
    <location>
        <begin position="544"/>
        <end position="571"/>
    </location>
</feature>
<dbReference type="GO" id="GO:0032502">
    <property type="term" value="P:developmental process"/>
    <property type="evidence" value="ECO:0007669"/>
    <property type="project" value="UniProtKB-ARBA"/>
</dbReference>
<feature type="compositionally biased region" description="Polar residues" evidence="9">
    <location>
        <begin position="144"/>
        <end position="167"/>
    </location>
</feature>
<feature type="compositionally biased region" description="Polar residues" evidence="9">
    <location>
        <begin position="281"/>
        <end position="309"/>
    </location>
</feature>
<feature type="region of interest" description="Disordered" evidence="9">
    <location>
        <begin position="255"/>
        <end position="312"/>
    </location>
</feature>
<keyword evidence="6" id="KW-0238">DNA-binding</keyword>
<dbReference type="Pfam" id="PF00096">
    <property type="entry name" value="zf-C2H2"/>
    <property type="match status" value="6"/>
</dbReference>
<organism evidence="11 12">
    <name type="scientific">Mizuhopecten yessoensis</name>
    <name type="common">Japanese scallop</name>
    <name type="synonym">Patinopecten yessoensis</name>
    <dbReference type="NCBI Taxonomy" id="6573"/>
    <lineage>
        <taxon>Eukaryota</taxon>
        <taxon>Metazoa</taxon>
        <taxon>Spiralia</taxon>
        <taxon>Lophotrochozoa</taxon>
        <taxon>Mollusca</taxon>
        <taxon>Bivalvia</taxon>
        <taxon>Autobranchia</taxon>
        <taxon>Pteriomorphia</taxon>
        <taxon>Pectinida</taxon>
        <taxon>Pectinoidea</taxon>
        <taxon>Pectinidae</taxon>
        <taxon>Mizuhopecten</taxon>
    </lineage>
</organism>
<dbReference type="Pfam" id="PF13912">
    <property type="entry name" value="zf-C2H2_6"/>
    <property type="match status" value="1"/>
</dbReference>
<proteinExistence type="predicted"/>
<evidence type="ECO:0000256" key="6">
    <source>
        <dbReference type="ARBA" id="ARBA00023125"/>
    </source>
</evidence>
<feature type="domain" description="C2H2-type" evidence="10">
    <location>
        <begin position="600"/>
        <end position="630"/>
    </location>
</feature>
<dbReference type="InterPro" id="IPR050331">
    <property type="entry name" value="Zinc_finger"/>
</dbReference>
<feature type="domain" description="C2H2-type" evidence="10">
    <location>
        <begin position="488"/>
        <end position="515"/>
    </location>
</feature>
<dbReference type="GO" id="GO:0010468">
    <property type="term" value="P:regulation of gene expression"/>
    <property type="evidence" value="ECO:0007669"/>
    <property type="project" value="TreeGrafter"/>
</dbReference>
<keyword evidence="7" id="KW-0539">Nucleus</keyword>
<reference evidence="11 12" key="1">
    <citation type="journal article" date="2017" name="Nat. Ecol. Evol.">
        <title>Scallop genome provides insights into evolution of bilaterian karyotype and development.</title>
        <authorList>
            <person name="Wang S."/>
            <person name="Zhang J."/>
            <person name="Jiao W."/>
            <person name="Li J."/>
            <person name="Xun X."/>
            <person name="Sun Y."/>
            <person name="Guo X."/>
            <person name="Huan P."/>
            <person name="Dong B."/>
            <person name="Zhang L."/>
            <person name="Hu X."/>
            <person name="Sun X."/>
            <person name="Wang J."/>
            <person name="Zhao C."/>
            <person name="Wang Y."/>
            <person name="Wang D."/>
            <person name="Huang X."/>
            <person name="Wang R."/>
            <person name="Lv J."/>
            <person name="Li Y."/>
            <person name="Zhang Z."/>
            <person name="Liu B."/>
            <person name="Lu W."/>
            <person name="Hui Y."/>
            <person name="Liang J."/>
            <person name="Zhou Z."/>
            <person name="Hou R."/>
            <person name="Li X."/>
            <person name="Liu Y."/>
            <person name="Li H."/>
            <person name="Ning X."/>
            <person name="Lin Y."/>
            <person name="Zhao L."/>
            <person name="Xing Q."/>
            <person name="Dou J."/>
            <person name="Li Y."/>
            <person name="Mao J."/>
            <person name="Guo H."/>
            <person name="Dou H."/>
            <person name="Li T."/>
            <person name="Mu C."/>
            <person name="Jiang W."/>
            <person name="Fu Q."/>
            <person name="Fu X."/>
            <person name="Miao Y."/>
            <person name="Liu J."/>
            <person name="Yu Q."/>
            <person name="Li R."/>
            <person name="Liao H."/>
            <person name="Li X."/>
            <person name="Kong Y."/>
            <person name="Jiang Z."/>
            <person name="Chourrout D."/>
            <person name="Li R."/>
            <person name="Bao Z."/>
        </authorList>
    </citation>
    <scope>NUCLEOTIDE SEQUENCE [LARGE SCALE GENOMIC DNA]</scope>
    <source>
        <strain evidence="11 12">PY_sf001</strain>
    </source>
</reference>
<keyword evidence="12" id="KW-1185">Reference proteome</keyword>
<feature type="region of interest" description="Disordered" evidence="9">
    <location>
        <begin position="1267"/>
        <end position="1307"/>
    </location>
</feature>
<feature type="domain" description="C2H2-type" evidence="10">
    <location>
        <begin position="461"/>
        <end position="488"/>
    </location>
</feature>
<evidence type="ECO:0000256" key="8">
    <source>
        <dbReference type="PROSITE-ProRule" id="PRU00042"/>
    </source>
</evidence>
<feature type="domain" description="C2H2-type" evidence="10">
    <location>
        <begin position="516"/>
        <end position="543"/>
    </location>
</feature>
<evidence type="ECO:0000256" key="7">
    <source>
        <dbReference type="ARBA" id="ARBA00023242"/>
    </source>
</evidence>
<gene>
    <name evidence="11" type="ORF">KP79_PYT22754</name>
</gene>
<dbReference type="PROSITE" id="PS50157">
    <property type="entry name" value="ZINC_FINGER_C2H2_2"/>
    <property type="match status" value="9"/>
</dbReference>
<dbReference type="InterPro" id="IPR013087">
    <property type="entry name" value="Znf_C2H2_type"/>
</dbReference>
<evidence type="ECO:0000313" key="12">
    <source>
        <dbReference type="Proteomes" id="UP000242188"/>
    </source>
</evidence>
<feature type="region of interest" description="Disordered" evidence="9">
    <location>
        <begin position="1042"/>
        <end position="1170"/>
    </location>
</feature>
<dbReference type="Gene3D" id="3.30.160.60">
    <property type="entry name" value="Classic Zinc Finger"/>
    <property type="match status" value="8"/>
</dbReference>
<comment type="subcellular location">
    <subcellularLocation>
        <location evidence="1">Nucleus</location>
    </subcellularLocation>
</comment>
<dbReference type="GO" id="GO:0005634">
    <property type="term" value="C:nucleus"/>
    <property type="evidence" value="ECO:0007669"/>
    <property type="project" value="TreeGrafter"/>
</dbReference>
<feature type="domain" description="C2H2-type" evidence="10">
    <location>
        <begin position="405"/>
        <end position="428"/>
    </location>
</feature>
<keyword evidence="2" id="KW-0479">Metal-binding</keyword>
<feature type="region of interest" description="Disordered" evidence="9">
    <location>
        <begin position="767"/>
        <end position="793"/>
    </location>
</feature>
<feature type="domain" description="C2H2-type" evidence="10">
    <location>
        <begin position="34"/>
        <end position="62"/>
    </location>
</feature>
<keyword evidence="5" id="KW-0862">Zinc</keyword>